<dbReference type="RefSeq" id="WP_106598425.1">
    <property type="nucleotide sequence ID" value="NZ_PYAS01000015.1"/>
</dbReference>
<dbReference type="Gene3D" id="3.60.21.10">
    <property type="match status" value="1"/>
</dbReference>
<dbReference type="GO" id="GO:0016787">
    <property type="term" value="F:hydrolase activity"/>
    <property type="evidence" value="ECO:0007669"/>
    <property type="project" value="InterPro"/>
</dbReference>
<evidence type="ECO:0000313" key="2">
    <source>
        <dbReference type="EMBL" id="PSL23853.1"/>
    </source>
</evidence>
<evidence type="ECO:0000313" key="3">
    <source>
        <dbReference type="Proteomes" id="UP000241964"/>
    </source>
</evidence>
<dbReference type="PANTHER" id="PTHR43143">
    <property type="entry name" value="METALLOPHOSPHOESTERASE, CALCINEURIN SUPERFAMILY"/>
    <property type="match status" value="1"/>
</dbReference>
<dbReference type="InterPro" id="IPR051918">
    <property type="entry name" value="STPP_CPPED1"/>
</dbReference>
<accession>A0A2P8FQ83</accession>
<dbReference type="Proteomes" id="UP000241964">
    <property type="component" value="Unassembled WGS sequence"/>
</dbReference>
<feature type="domain" description="Calcineurin-like phosphoesterase" evidence="1">
    <location>
        <begin position="30"/>
        <end position="217"/>
    </location>
</feature>
<comment type="caution">
    <text evidence="2">The sequence shown here is derived from an EMBL/GenBank/DDBJ whole genome shotgun (WGS) entry which is preliminary data.</text>
</comment>
<reference evidence="2 3" key="1">
    <citation type="submission" date="2018-03" db="EMBL/GenBank/DDBJ databases">
        <title>Genomic Encyclopedia of Archaeal and Bacterial Type Strains, Phase II (KMG-II): from individual species to whole genera.</title>
        <authorList>
            <person name="Goeker M."/>
        </authorList>
    </citation>
    <scope>NUCLEOTIDE SEQUENCE [LARGE SCALE GENOMIC DNA]</scope>
    <source>
        <strain evidence="2 3">DSM 29057</strain>
    </source>
</reference>
<keyword evidence="3" id="KW-1185">Reference proteome</keyword>
<evidence type="ECO:0000259" key="1">
    <source>
        <dbReference type="Pfam" id="PF00149"/>
    </source>
</evidence>
<dbReference type="SUPFAM" id="SSF56300">
    <property type="entry name" value="Metallo-dependent phosphatases"/>
    <property type="match status" value="1"/>
</dbReference>
<proteinExistence type="predicted"/>
<name>A0A2P8FQ83_9BACT</name>
<gene>
    <name evidence="2" type="ORF">CLV60_11548</name>
</gene>
<dbReference type="InterPro" id="IPR029052">
    <property type="entry name" value="Metallo-depent_PP-like"/>
</dbReference>
<dbReference type="EMBL" id="PYAS01000015">
    <property type="protein sequence ID" value="PSL23853.1"/>
    <property type="molecule type" value="Genomic_DNA"/>
</dbReference>
<dbReference type="AlphaFoldDB" id="A0A2P8FQ83"/>
<dbReference type="PANTHER" id="PTHR43143:SF1">
    <property type="entry name" value="SERINE_THREONINE-PROTEIN PHOSPHATASE CPPED1"/>
    <property type="match status" value="1"/>
</dbReference>
<protein>
    <submittedName>
        <fullName evidence="2">Calcineurin-like phosphoesterase family protein</fullName>
    </submittedName>
</protein>
<dbReference type="OrthoDB" id="9816081at2"/>
<dbReference type="InterPro" id="IPR004843">
    <property type="entry name" value="Calcineurin-like_PHP"/>
</dbReference>
<organism evidence="2 3">
    <name type="scientific">Dyadobacter jiangsuensis</name>
    <dbReference type="NCBI Taxonomy" id="1591085"/>
    <lineage>
        <taxon>Bacteria</taxon>
        <taxon>Pseudomonadati</taxon>
        <taxon>Bacteroidota</taxon>
        <taxon>Cytophagia</taxon>
        <taxon>Cytophagales</taxon>
        <taxon>Spirosomataceae</taxon>
        <taxon>Dyadobacter</taxon>
    </lineage>
</organism>
<sequence>MKRRLFLRAATISPLALPDWDVSLKPGKRIRFGICADLHNDLVPDGEQRLSAFIETMNDQKPDFIIQMGDFCMPKESNRPLMAIWDRFSGPKYHVIGNHETDGGFNHRQVVDFWQAKGTHYAYDAGGYHFVVLNGNEKNPNNASKGYPRYIGQEQRKWLAEDLAGTKLPTIIFCHQGIDNDLGGIEEAAAVRRIFEKANEQAGFTKVRMVFSGHHHQDYHNLINGIHYVQINSMSYFWAGESRNKTSYDESLLKKYPHLRSMLRYKEPIWALVTIYADGSAEVAGKQSGFMDATPSQVRLTEEESVYPVVPFISTRRFRPVKA</sequence>
<dbReference type="Pfam" id="PF00149">
    <property type="entry name" value="Metallophos"/>
    <property type="match status" value="1"/>
</dbReference>